<keyword evidence="2 3" id="KW-0040">ANK repeat</keyword>
<dbReference type="STRING" id="2512241.A0A553HUD1"/>
<sequence>MADPLSILGGLTASGQILSTIVKTVVAISEFCDNFRNAPRHFVRIRDRLIQIRDILVEIESQIQNLTDDDFLPRDIRKHLHNAISSVLKEVIQVQEYIPRRTSFTEKLQWATFRKRLSKKAVEELDQAEASLFKIFHFLTCRNAMILRVESRQRQPKTEQKQTKPWSAIASRRAIRQINFAFLNSDSIWRRLGVSGALSYVKDDQGHWKSHWLLGFQPPWSWMQSVLFQIDFANRSDGASGVRITSGHLYLQNRISTDHPFMRACQSGDIDLMRQCLDDQPWVIRDRCITTGETPLLLAIKGESLEAVKWLLERGANPNDGDDDQLLPVFAALGMKAPGKSIFLQLAPKWESWFECLRLLVLHNASIHEVVHGKTLGMLSVFSRYRSTAMNDHTINYINFLRSEDYVDFDTTDRQGWSTLGLALQSPSQGLRAIQILKGLGVNISRILDDGRSYLSIAIEATKDISILQYLYDNGCAQHLNRQDKWGWTPLHYCVFAESGAKCNTGLPKLHFLLEKGANTETRAGYHNLIPIPGLSDFTPIELADHLEERHPTGAGLMLRTYARAEEKFYDAVAFQHDIHV</sequence>
<feature type="repeat" description="ANK" evidence="3">
    <location>
        <begin position="291"/>
        <end position="323"/>
    </location>
</feature>
<dbReference type="EMBL" id="VFLP01000044">
    <property type="protein sequence ID" value="TRX91560.1"/>
    <property type="molecule type" value="Genomic_DNA"/>
</dbReference>
<protein>
    <submittedName>
        <fullName evidence="4">Uncharacterized protein</fullName>
    </submittedName>
</protein>
<evidence type="ECO:0000256" key="1">
    <source>
        <dbReference type="ARBA" id="ARBA00022737"/>
    </source>
</evidence>
<accession>A0A553HUD1</accession>
<organism evidence="4 5">
    <name type="scientific">Xylaria flabelliformis</name>
    <dbReference type="NCBI Taxonomy" id="2512241"/>
    <lineage>
        <taxon>Eukaryota</taxon>
        <taxon>Fungi</taxon>
        <taxon>Dikarya</taxon>
        <taxon>Ascomycota</taxon>
        <taxon>Pezizomycotina</taxon>
        <taxon>Sordariomycetes</taxon>
        <taxon>Xylariomycetidae</taxon>
        <taxon>Xylariales</taxon>
        <taxon>Xylariaceae</taxon>
        <taxon>Xylaria</taxon>
    </lineage>
</organism>
<dbReference type="PROSITE" id="PS50297">
    <property type="entry name" value="ANK_REP_REGION"/>
    <property type="match status" value="1"/>
</dbReference>
<gene>
    <name evidence="4" type="ORF">FHL15_007565</name>
</gene>
<evidence type="ECO:0000256" key="2">
    <source>
        <dbReference type="ARBA" id="ARBA00023043"/>
    </source>
</evidence>
<dbReference type="PROSITE" id="PS50088">
    <property type="entry name" value="ANK_REPEAT"/>
    <property type="match status" value="1"/>
</dbReference>
<dbReference type="Gene3D" id="1.25.40.20">
    <property type="entry name" value="Ankyrin repeat-containing domain"/>
    <property type="match status" value="1"/>
</dbReference>
<evidence type="ECO:0000313" key="4">
    <source>
        <dbReference type="EMBL" id="TRX91560.1"/>
    </source>
</evidence>
<dbReference type="Pfam" id="PF13637">
    <property type="entry name" value="Ank_4"/>
    <property type="match status" value="1"/>
</dbReference>
<dbReference type="Pfam" id="PF12796">
    <property type="entry name" value="Ank_2"/>
    <property type="match status" value="1"/>
</dbReference>
<dbReference type="PANTHER" id="PTHR24198">
    <property type="entry name" value="ANKYRIN REPEAT AND PROTEIN KINASE DOMAIN-CONTAINING PROTEIN"/>
    <property type="match status" value="1"/>
</dbReference>
<keyword evidence="1" id="KW-0677">Repeat</keyword>
<proteinExistence type="predicted"/>
<dbReference type="InterPro" id="IPR036770">
    <property type="entry name" value="Ankyrin_rpt-contain_sf"/>
</dbReference>
<name>A0A553HUD1_9PEZI</name>
<dbReference type="SMART" id="SM00248">
    <property type="entry name" value="ANK"/>
    <property type="match status" value="4"/>
</dbReference>
<evidence type="ECO:0000256" key="3">
    <source>
        <dbReference type="PROSITE-ProRule" id="PRU00023"/>
    </source>
</evidence>
<comment type="caution">
    <text evidence="4">The sequence shown here is derived from an EMBL/GenBank/DDBJ whole genome shotgun (WGS) entry which is preliminary data.</text>
</comment>
<dbReference type="Proteomes" id="UP000319160">
    <property type="component" value="Unassembled WGS sequence"/>
</dbReference>
<keyword evidence="5" id="KW-1185">Reference proteome</keyword>
<dbReference type="SUPFAM" id="SSF48403">
    <property type="entry name" value="Ankyrin repeat"/>
    <property type="match status" value="1"/>
</dbReference>
<evidence type="ECO:0000313" key="5">
    <source>
        <dbReference type="Proteomes" id="UP000319160"/>
    </source>
</evidence>
<dbReference type="InterPro" id="IPR002110">
    <property type="entry name" value="Ankyrin_rpt"/>
</dbReference>
<dbReference type="PANTHER" id="PTHR24198:SF165">
    <property type="entry name" value="ANKYRIN REPEAT-CONTAINING PROTEIN-RELATED"/>
    <property type="match status" value="1"/>
</dbReference>
<reference evidence="5" key="1">
    <citation type="submission" date="2019-06" db="EMBL/GenBank/DDBJ databases">
        <title>Draft genome sequence of the griseofulvin-producing fungus Xylaria cubensis strain G536.</title>
        <authorList>
            <person name="Mead M.E."/>
            <person name="Raja H.A."/>
            <person name="Steenwyk J.L."/>
            <person name="Knowles S.L."/>
            <person name="Oberlies N.H."/>
            <person name="Rokas A."/>
        </authorList>
    </citation>
    <scope>NUCLEOTIDE SEQUENCE [LARGE SCALE GENOMIC DNA]</scope>
    <source>
        <strain evidence="5">G536</strain>
    </source>
</reference>
<dbReference type="AlphaFoldDB" id="A0A553HUD1"/>
<dbReference type="OrthoDB" id="194358at2759"/>